<evidence type="ECO:0000259" key="7">
    <source>
        <dbReference type="Pfam" id="PF02837"/>
    </source>
</evidence>
<dbReference type="GO" id="GO:0005975">
    <property type="term" value="P:carbohydrate metabolic process"/>
    <property type="evidence" value="ECO:0007669"/>
    <property type="project" value="InterPro"/>
</dbReference>
<dbReference type="SUPFAM" id="SSF49303">
    <property type="entry name" value="beta-Galactosidase/glucuronidase domain"/>
    <property type="match status" value="1"/>
</dbReference>
<dbReference type="RefSeq" id="WP_205958097.1">
    <property type="nucleotide sequence ID" value="NZ_CP076133.1"/>
</dbReference>
<dbReference type="InterPro" id="IPR017853">
    <property type="entry name" value="GH"/>
</dbReference>
<sequence>MKTLFMRIFKINFIIQFIFMLTLQQTFAADKVNFNDNWKFQREISPVSINETEVLKANFDDSKWESVKLPHTTNIEPLPVNDQWQGIAWYRKQFQLDKKLTDKKIIIELEAAMNYSQVWVNGQLIKEHQGGYLPVVFDITSVAKFDAPNTIVVRLDNTDNEVTGPKPLKRLDFNMYGGLYRNAWLISKNKVHITHPILENKVAGGGIFVTYPEASKEKAVVNIKTHIRNANNRSSDVKVVHELVRNNKVIKKSKASKLTLSKGQDQTNEVNLEIKKPLLWSVDAPNLYKLVTKIYYKNQLVDQEETTIGIRRMEFKGTKFYMNGEEQFMRGVNRHQEYPYVGYALSDNAQVRDAIKIKNAGFDFVRLSHYPHSPSFMHACDSLGLVVLDAILGWQYYNETEAFRNQMFNASRDLVRRDRNHACVTAWEVSLNETKNMPLEFREKLSAIAHEEYPGDQCFTAGWMAEGWDIFLQARQHKIMHKDTGITEKPYAVSEYGDWEYYSNNAGLNQDKMPKSERYETSSRQARAFGEARLLNQAYNVQEAFNDNKTTSAFADSYWVMYDYTRGYHKDLELSGLMDIYRIPKFAYYFYQSQRPVSEQYPAMVKLATYWQEDSPLDIKVYSNCEEVALYLNDQLIETKKPTKDKISEHLEFPPITFNLKQFTSGTLKAVGKINGKVVIEDIVRTPGKAVKIEVALDKSGVEVSENQNDIVFVYLKVVDANGTVVEKFNEKMDVQLTGDIELMNNQEIKAEAGIGTAVIRVNSLDKNIDIKATSKNGLEGTLQLLK</sequence>
<dbReference type="Pfam" id="PF02837">
    <property type="entry name" value="Glyco_hydro_2_N"/>
    <property type="match status" value="1"/>
</dbReference>
<evidence type="ECO:0000313" key="9">
    <source>
        <dbReference type="EMBL" id="QWG05435.1"/>
    </source>
</evidence>
<dbReference type="SUPFAM" id="SSF49785">
    <property type="entry name" value="Galactose-binding domain-like"/>
    <property type="match status" value="1"/>
</dbReference>
<reference evidence="9 10" key="1">
    <citation type="submission" date="2021-05" db="EMBL/GenBank/DDBJ databases">
        <title>Comparative genomic studies on the polysaccharide-degrading batcterial strains of the Flammeovirga genus.</title>
        <authorList>
            <person name="Zewei F."/>
            <person name="Zheng Z."/>
            <person name="Yu L."/>
            <person name="Ruyue G."/>
            <person name="Yanhong M."/>
            <person name="Yuanyuan C."/>
            <person name="Jingyan G."/>
            <person name="Wenjun H."/>
        </authorList>
    </citation>
    <scope>NUCLEOTIDE SEQUENCE [LARGE SCALE GENOMIC DNA]</scope>
    <source>
        <strain evidence="9 10">NBRC:100898</strain>
    </source>
</reference>
<dbReference type="SUPFAM" id="SSF51445">
    <property type="entry name" value="(Trans)glycosidases"/>
    <property type="match status" value="1"/>
</dbReference>
<evidence type="ECO:0000256" key="1">
    <source>
        <dbReference type="ARBA" id="ARBA00007401"/>
    </source>
</evidence>
<dbReference type="InterPro" id="IPR051913">
    <property type="entry name" value="GH2_Domain-Containing"/>
</dbReference>
<organism evidence="9 10">
    <name type="scientific">Flammeovirga yaeyamensis</name>
    <dbReference type="NCBI Taxonomy" id="367791"/>
    <lineage>
        <taxon>Bacteria</taxon>
        <taxon>Pseudomonadati</taxon>
        <taxon>Bacteroidota</taxon>
        <taxon>Cytophagia</taxon>
        <taxon>Cytophagales</taxon>
        <taxon>Flammeovirgaceae</taxon>
        <taxon>Flammeovirga</taxon>
    </lineage>
</organism>
<dbReference type="PANTHER" id="PTHR42732">
    <property type="entry name" value="BETA-GALACTOSIDASE"/>
    <property type="match status" value="1"/>
</dbReference>
<dbReference type="EMBL" id="CP076133">
    <property type="protein sequence ID" value="QWG05435.1"/>
    <property type="molecule type" value="Genomic_DNA"/>
</dbReference>
<feature type="domain" description="Glycoside hydrolase family 2 immunoglobulin-like beta-sandwich" evidence="5">
    <location>
        <begin position="209"/>
        <end position="311"/>
    </location>
</feature>
<gene>
    <name evidence="9" type="ORF">KMW28_23745</name>
</gene>
<keyword evidence="3" id="KW-0326">Glycosidase</keyword>
<dbReference type="Pfam" id="PF16355">
    <property type="entry name" value="DUF4982"/>
    <property type="match status" value="1"/>
</dbReference>
<protein>
    <submittedName>
        <fullName evidence="9">DUF4982 domain-containing protein</fullName>
    </submittedName>
</protein>
<evidence type="ECO:0000256" key="2">
    <source>
        <dbReference type="ARBA" id="ARBA00022801"/>
    </source>
</evidence>
<dbReference type="InterPro" id="IPR006101">
    <property type="entry name" value="Glyco_hydro_2"/>
</dbReference>
<dbReference type="InterPro" id="IPR013783">
    <property type="entry name" value="Ig-like_fold"/>
</dbReference>
<keyword evidence="2" id="KW-0378">Hydrolase</keyword>
<evidence type="ECO:0000256" key="3">
    <source>
        <dbReference type="ARBA" id="ARBA00023295"/>
    </source>
</evidence>
<dbReference type="Gene3D" id="2.60.40.10">
    <property type="entry name" value="Immunoglobulins"/>
    <property type="match status" value="3"/>
</dbReference>
<dbReference type="Pfam" id="PF00703">
    <property type="entry name" value="Glyco_hydro_2"/>
    <property type="match status" value="1"/>
</dbReference>
<dbReference type="InterPro" id="IPR008979">
    <property type="entry name" value="Galactose-bd-like_sf"/>
</dbReference>
<feature type="domain" description="Glycoside hydrolase family 2 catalytic" evidence="6">
    <location>
        <begin position="314"/>
        <end position="434"/>
    </location>
</feature>
<dbReference type="Proteomes" id="UP000678679">
    <property type="component" value="Chromosome 2"/>
</dbReference>
<dbReference type="AlphaFoldDB" id="A0AAX1NF46"/>
<dbReference type="KEGG" id="fya:KMW28_23745"/>
<dbReference type="InterPro" id="IPR006103">
    <property type="entry name" value="Glyco_hydro_2_cat"/>
</dbReference>
<dbReference type="Gene3D" id="2.60.120.260">
    <property type="entry name" value="Galactose-binding domain-like"/>
    <property type="match status" value="1"/>
</dbReference>
<dbReference type="InterPro" id="IPR032311">
    <property type="entry name" value="DUF4982"/>
</dbReference>
<feature type="domain" description="Glycosyl hydrolases family 2 sugar binding" evidence="7">
    <location>
        <begin position="58"/>
        <end position="187"/>
    </location>
</feature>
<dbReference type="InterPro" id="IPR006102">
    <property type="entry name" value="Ig-like_GH2"/>
</dbReference>
<dbReference type="InterPro" id="IPR036156">
    <property type="entry name" value="Beta-gal/glucu_dom_sf"/>
</dbReference>
<evidence type="ECO:0000259" key="6">
    <source>
        <dbReference type="Pfam" id="PF02836"/>
    </source>
</evidence>
<keyword evidence="10" id="KW-1185">Reference proteome</keyword>
<dbReference type="InterPro" id="IPR006104">
    <property type="entry name" value="Glyco_hydro_2_N"/>
</dbReference>
<name>A0AAX1NF46_9BACT</name>
<evidence type="ECO:0000259" key="5">
    <source>
        <dbReference type="Pfam" id="PF00703"/>
    </source>
</evidence>
<dbReference type="Pfam" id="PF02836">
    <property type="entry name" value="Glyco_hydro_2_C"/>
    <property type="match status" value="1"/>
</dbReference>
<evidence type="ECO:0000313" key="10">
    <source>
        <dbReference type="Proteomes" id="UP000678679"/>
    </source>
</evidence>
<dbReference type="PRINTS" id="PR00132">
    <property type="entry name" value="GLHYDRLASE2"/>
</dbReference>
<feature type="domain" description="DUF4982" evidence="8">
    <location>
        <begin position="616"/>
        <end position="679"/>
    </location>
</feature>
<proteinExistence type="inferred from homology"/>
<accession>A0AAX1NF46</accession>
<evidence type="ECO:0000259" key="8">
    <source>
        <dbReference type="Pfam" id="PF16355"/>
    </source>
</evidence>
<feature type="chain" id="PRO_5043567296" evidence="4">
    <location>
        <begin position="29"/>
        <end position="787"/>
    </location>
</feature>
<dbReference type="GO" id="GO:0004553">
    <property type="term" value="F:hydrolase activity, hydrolyzing O-glycosyl compounds"/>
    <property type="evidence" value="ECO:0007669"/>
    <property type="project" value="InterPro"/>
</dbReference>
<dbReference type="PANTHER" id="PTHR42732:SF1">
    <property type="entry name" value="BETA-MANNOSIDASE"/>
    <property type="match status" value="1"/>
</dbReference>
<dbReference type="Gene3D" id="3.20.20.80">
    <property type="entry name" value="Glycosidases"/>
    <property type="match status" value="1"/>
</dbReference>
<comment type="similarity">
    <text evidence="1">Belongs to the glycosyl hydrolase 2 family.</text>
</comment>
<evidence type="ECO:0000256" key="4">
    <source>
        <dbReference type="SAM" id="SignalP"/>
    </source>
</evidence>
<keyword evidence="4" id="KW-0732">Signal</keyword>
<feature type="signal peptide" evidence="4">
    <location>
        <begin position="1"/>
        <end position="28"/>
    </location>
</feature>